<dbReference type="GO" id="GO:0009055">
    <property type="term" value="F:electron transfer activity"/>
    <property type="evidence" value="ECO:0007669"/>
    <property type="project" value="TreeGrafter"/>
</dbReference>
<dbReference type="PROSITE" id="PS51354">
    <property type="entry name" value="GLUTAREDOXIN_2"/>
    <property type="match status" value="1"/>
</dbReference>
<proteinExistence type="predicted"/>
<name>A0A927CGF6_9BACL</name>
<protein>
    <submittedName>
        <fullName evidence="2">Glutaredoxin family protein</fullName>
    </submittedName>
</protein>
<reference evidence="2" key="1">
    <citation type="submission" date="2020-09" db="EMBL/GenBank/DDBJ databases">
        <title>A novel bacterium of genus Paenibacillus, isolated from South China Sea.</title>
        <authorList>
            <person name="Huang H."/>
            <person name="Mo K."/>
            <person name="Hu Y."/>
        </authorList>
    </citation>
    <scope>NUCLEOTIDE SEQUENCE</scope>
    <source>
        <strain evidence="2">IB182363</strain>
    </source>
</reference>
<accession>A0A927CGF6</accession>
<evidence type="ECO:0000259" key="1">
    <source>
        <dbReference type="Pfam" id="PF00462"/>
    </source>
</evidence>
<dbReference type="GO" id="GO:0045454">
    <property type="term" value="P:cell redox homeostasis"/>
    <property type="evidence" value="ECO:0007669"/>
    <property type="project" value="TreeGrafter"/>
</dbReference>
<feature type="domain" description="Glutaredoxin" evidence="1">
    <location>
        <begin position="5"/>
        <end position="63"/>
    </location>
</feature>
<dbReference type="SUPFAM" id="SSF52833">
    <property type="entry name" value="Thioredoxin-like"/>
    <property type="match status" value="1"/>
</dbReference>
<evidence type="ECO:0000313" key="2">
    <source>
        <dbReference type="EMBL" id="MBD2866137.1"/>
    </source>
</evidence>
<comment type="caution">
    <text evidence="2">The sequence shown here is derived from an EMBL/GenBank/DDBJ whole genome shotgun (WGS) entry which is preliminary data.</text>
</comment>
<dbReference type="InterPro" id="IPR002109">
    <property type="entry name" value="Glutaredoxin"/>
</dbReference>
<dbReference type="InterPro" id="IPR036249">
    <property type="entry name" value="Thioredoxin-like_sf"/>
</dbReference>
<evidence type="ECO:0000313" key="3">
    <source>
        <dbReference type="Proteomes" id="UP000639396"/>
    </source>
</evidence>
<dbReference type="AlphaFoldDB" id="A0A927CGF6"/>
<gene>
    <name evidence="2" type="ORF">IDH45_29605</name>
</gene>
<keyword evidence="3" id="KW-1185">Reference proteome</keyword>
<dbReference type="CDD" id="cd02976">
    <property type="entry name" value="NrdH"/>
    <property type="match status" value="1"/>
</dbReference>
<dbReference type="EMBL" id="JACXJA010000053">
    <property type="protein sequence ID" value="MBD2866137.1"/>
    <property type="molecule type" value="Genomic_DNA"/>
</dbReference>
<dbReference type="Pfam" id="PF00462">
    <property type="entry name" value="Glutaredoxin"/>
    <property type="match status" value="1"/>
</dbReference>
<dbReference type="InterPro" id="IPR051548">
    <property type="entry name" value="Grx-like_ET"/>
</dbReference>
<sequence length="81" mass="9252">MNEPVKINTIPTCSDCNFAKRYFKENDISYTDYNCEEDPKYPEEVWNLTGKQVVPTIVIGGKVFVGFAENLNEISDLLKKS</sequence>
<dbReference type="PANTHER" id="PTHR34386:SF1">
    <property type="entry name" value="GLUTAREDOXIN-LIKE PROTEIN NRDH"/>
    <property type="match status" value="1"/>
</dbReference>
<dbReference type="PANTHER" id="PTHR34386">
    <property type="entry name" value="GLUTAREDOXIN"/>
    <property type="match status" value="1"/>
</dbReference>
<dbReference type="RefSeq" id="WP_190931757.1">
    <property type="nucleotide sequence ID" value="NZ_JACXJA010000053.1"/>
</dbReference>
<organism evidence="2 3">
    <name type="scientific">Paenibacillus oceani</name>
    <dbReference type="NCBI Taxonomy" id="2772510"/>
    <lineage>
        <taxon>Bacteria</taxon>
        <taxon>Bacillati</taxon>
        <taxon>Bacillota</taxon>
        <taxon>Bacilli</taxon>
        <taxon>Bacillales</taxon>
        <taxon>Paenibacillaceae</taxon>
        <taxon>Paenibacillus</taxon>
    </lineage>
</organism>
<dbReference type="Gene3D" id="3.40.30.10">
    <property type="entry name" value="Glutaredoxin"/>
    <property type="match status" value="1"/>
</dbReference>
<dbReference type="Proteomes" id="UP000639396">
    <property type="component" value="Unassembled WGS sequence"/>
</dbReference>